<dbReference type="Gene3D" id="1.25.40.20">
    <property type="entry name" value="Ankyrin repeat-containing domain"/>
    <property type="match status" value="1"/>
</dbReference>
<sequence>MEFLQTCGGGNLAAVEQFLPVDAQKRDAVVNYAHPMNGWTGLMWAVKRNHVDIAQLLLKNGARIDAVSYKGDTAASLCSSEEMRAALNVDTQIKPTDKSSDGFVPNYMVDVSALPPLDQVMAGVDKDATHEVKHVNPPMPQSNAPVTDVAAPPVSAFALKHSTSQVQPTPFSISVEMREIRVQLSGQAGLYAGAVFVRTTDTIEELVRLVQSELDDIPPTFKLIRADPDTQQFIPISKKQFHHPVGLHFAKGNYLRLRPEEAK</sequence>
<dbReference type="PROSITE" id="PS50297">
    <property type="entry name" value="ANK_REP_REGION"/>
    <property type="match status" value="1"/>
</dbReference>
<keyword evidence="1" id="KW-0040">ANK repeat</keyword>
<dbReference type="SMART" id="SM00248">
    <property type="entry name" value="ANK"/>
    <property type="match status" value="1"/>
</dbReference>
<dbReference type="InterPro" id="IPR039195">
    <property type="entry name" value="ANKRD40"/>
</dbReference>
<dbReference type="EMBL" id="QEAP01000632">
    <property type="protein sequence ID" value="TPX63093.1"/>
    <property type="molecule type" value="Genomic_DNA"/>
</dbReference>
<dbReference type="InterPro" id="IPR036770">
    <property type="entry name" value="Ankyrin_rpt-contain_sf"/>
</dbReference>
<evidence type="ECO:0000256" key="1">
    <source>
        <dbReference type="PROSITE-ProRule" id="PRU00023"/>
    </source>
</evidence>
<protein>
    <submittedName>
        <fullName evidence="2">Uncharacterized protein</fullName>
    </submittedName>
</protein>
<keyword evidence="3" id="KW-1185">Reference proteome</keyword>
<accession>A0A507EG15</accession>
<dbReference type="AlphaFoldDB" id="A0A507EG15"/>
<dbReference type="PANTHER" id="PTHR24192:SF3">
    <property type="entry name" value="ANKYRIN REPEAT DOMAIN 40"/>
    <property type="match status" value="1"/>
</dbReference>
<feature type="repeat" description="ANK" evidence="1">
    <location>
        <begin position="37"/>
        <end position="69"/>
    </location>
</feature>
<gene>
    <name evidence="2" type="ORF">CcCBS67573_g08766</name>
</gene>
<reference evidence="2 3" key="1">
    <citation type="journal article" date="2019" name="Sci. Rep.">
        <title>Comparative genomics of chytrid fungi reveal insights into the obligate biotrophic and pathogenic lifestyle of Synchytrium endobioticum.</title>
        <authorList>
            <person name="van de Vossenberg B.T.L.H."/>
            <person name="Warris S."/>
            <person name="Nguyen H.D.T."/>
            <person name="van Gent-Pelzer M.P.E."/>
            <person name="Joly D.L."/>
            <person name="van de Geest H.C."/>
            <person name="Bonants P.J.M."/>
            <person name="Smith D.S."/>
            <person name="Levesque C.A."/>
            <person name="van der Lee T.A.J."/>
        </authorList>
    </citation>
    <scope>NUCLEOTIDE SEQUENCE [LARGE SCALE GENOMIC DNA]</scope>
    <source>
        <strain evidence="2 3">CBS 675.73</strain>
    </source>
</reference>
<dbReference type="PANTHER" id="PTHR24192">
    <property type="entry name" value="ANKYRIN REPEAT DOMAIN 40"/>
    <property type="match status" value="1"/>
</dbReference>
<name>A0A507EG15_9FUNG</name>
<evidence type="ECO:0000313" key="2">
    <source>
        <dbReference type="EMBL" id="TPX63093.1"/>
    </source>
</evidence>
<dbReference type="Proteomes" id="UP000320333">
    <property type="component" value="Unassembled WGS sequence"/>
</dbReference>
<dbReference type="SUPFAM" id="SSF48403">
    <property type="entry name" value="Ankyrin repeat"/>
    <property type="match status" value="1"/>
</dbReference>
<comment type="caution">
    <text evidence="2">The sequence shown here is derived from an EMBL/GenBank/DDBJ whole genome shotgun (WGS) entry which is preliminary data.</text>
</comment>
<dbReference type="OrthoDB" id="539213at2759"/>
<dbReference type="InterPro" id="IPR002110">
    <property type="entry name" value="Ankyrin_rpt"/>
</dbReference>
<proteinExistence type="predicted"/>
<dbReference type="STRING" id="246404.A0A507EG15"/>
<organism evidence="2 3">
    <name type="scientific">Chytriomyces confervae</name>
    <dbReference type="NCBI Taxonomy" id="246404"/>
    <lineage>
        <taxon>Eukaryota</taxon>
        <taxon>Fungi</taxon>
        <taxon>Fungi incertae sedis</taxon>
        <taxon>Chytridiomycota</taxon>
        <taxon>Chytridiomycota incertae sedis</taxon>
        <taxon>Chytridiomycetes</taxon>
        <taxon>Chytridiales</taxon>
        <taxon>Chytriomycetaceae</taxon>
        <taxon>Chytriomyces</taxon>
    </lineage>
</organism>
<dbReference type="PROSITE" id="PS50088">
    <property type="entry name" value="ANK_REPEAT"/>
    <property type="match status" value="1"/>
</dbReference>
<dbReference type="Pfam" id="PF12796">
    <property type="entry name" value="Ank_2"/>
    <property type="match status" value="1"/>
</dbReference>
<evidence type="ECO:0000313" key="3">
    <source>
        <dbReference type="Proteomes" id="UP000320333"/>
    </source>
</evidence>